<reference evidence="1" key="1">
    <citation type="journal article" date="2007" name="Appl. Environ. Microbiol.">
        <title>Sequence characterization and comparative analysis of three plasmids isolated from environmental Vibrio spp.</title>
        <authorList>
            <person name="Hazen T.H."/>
            <person name="Wu D."/>
            <person name="Eisen J.A."/>
            <person name="Sobecky P.A."/>
        </authorList>
    </citation>
    <scope>NUCLEOTIDE SEQUENCE [LARGE SCALE GENOMIC DNA]</scope>
    <source>
        <strain evidence="1">23023</strain>
        <plasmid evidence="1">p23023</plasmid>
    </source>
</reference>
<accession>A9M4S5</accession>
<organism evidence="1">
    <name type="scientific">Vibrio sp. 23023</name>
    <dbReference type="NCBI Taxonomy" id="452803"/>
    <lineage>
        <taxon>Bacteria</taxon>
        <taxon>Pseudomonadati</taxon>
        <taxon>Pseudomonadota</taxon>
        <taxon>Gammaproteobacteria</taxon>
        <taxon>Vibrionales</taxon>
        <taxon>Vibrionaceae</taxon>
        <taxon>Vibrio</taxon>
    </lineage>
</organism>
<protein>
    <submittedName>
        <fullName evidence="1">Uncharacterized protein</fullName>
    </submittedName>
</protein>
<dbReference type="EMBL" id="CP000755">
    <property type="protein sequence ID" value="ABX76993.1"/>
    <property type="molecule type" value="Genomic_DNA"/>
</dbReference>
<name>A9M4S5_9VIBR</name>
<geneLocation type="plasmid" evidence="1">
    <name>p23023</name>
</geneLocation>
<evidence type="ECO:0000313" key="1">
    <source>
        <dbReference type="EMBL" id="ABX76993.1"/>
    </source>
</evidence>
<sequence length="379" mass="42366">MFVLPSMHIELDKASLLSLRTRFPAQYEKVISTPRGFTRFYSNTPCLDISAFVQDHHTLKEHCFYAAPINGDGLWYGLLIEHGLVRAQQLGSMNELLHQFGFELTQVTTICTTSDFTMMLTPSLQAKVEILIPPDFSECGAHYALPARKKRTLPKWGLTGLCLGLIGYAGISVVYDTSSSTPPVSPVSPMAQYDAEFSSLVFASDVFDMAYRASAYALLLPQDWIFTNVQYDNKTLRLNYEESPHSARVGTMHAFISRHPALASAWERSAQYFTWSLDNVSPPERYEINPVSSQLKDTLINLGFHVSESAMPALSDVPQTQWTLTQTGASLTLLHTLSQLTAQLPVFVHTLDIQKGLHSPNVNITAEVIIKGYHHDPRR</sequence>
<proteinExistence type="predicted"/>
<keyword evidence="1" id="KW-0614">Plasmid</keyword>
<dbReference type="RefSeq" id="WP_012219806.1">
    <property type="nucleotide sequence ID" value="NC_010112.1"/>
</dbReference>
<dbReference type="AlphaFoldDB" id="A9M4S5"/>
<gene>
    <name evidence="1" type="ORF">BMSA_0057</name>
</gene>